<accession>A0A182MAU5</accession>
<proteinExistence type="predicted"/>
<keyword evidence="2" id="KW-1185">Reference proteome</keyword>
<dbReference type="VEuPathDB" id="VectorBase:ACUA013742"/>
<protein>
    <submittedName>
        <fullName evidence="1">Uncharacterized protein</fullName>
    </submittedName>
</protein>
<dbReference type="AlphaFoldDB" id="A0A182MAU5"/>
<sequence>MEETLPTVAAFASFGIGTVWGWLAYGACCSLSFATISVNWSCSIGFLSHSPRSSLLNAANSSRFACWYSATDVFVSNLPVNEFTISTSVPFVIQLILKLGGFVWFLDSADVISASFGLFKRFVPSPGLLKMISCRAGRSAAPGSASSWAGVAAVGGAAASTACWQSRSSWL</sequence>
<dbReference type="EMBL" id="AXCM01012723">
    <property type="status" value="NOT_ANNOTATED_CDS"/>
    <property type="molecule type" value="Genomic_DNA"/>
</dbReference>
<evidence type="ECO:0000313" key="2">
    <source>
        <dbReference type="Proteomes" id="UP000075883"/>
    </source>
</evidence>
<organism evidence="1 2">
    <name type="scientific">Anopheles culicifacies</name>
    <dbReference type="NCBI Taxonomy" id="139723"/>
    <lineage>
        <taxon>Eukaryota</taxon>
        <taxon>Metazoa</taxon>
        <taxon>Ecdysozoa</taxon>
        <taxon>Arthropoda</taxon>
        <taxon>Hexapoda</taxon>
        <taxon>Insecta</taxon>
        <taxon>Pterygota</taxon>
        <taxon>Neoptera</taxon>
        <taxon>Endopterygota</taxon>
        <taxon>Diptera</taxon>
        <taxon>Nematocera</taxon>
        <taxon>Culicoidea</taxon>
        <taxon>Culicidae</taxon>
        <taxon>Anophelinae</taxon>
        <taxon>Anopheles</taxon>
        <taxon>culicifacies species complex</taxon>
    </lineage>
</organism>
<evidence type="ECO:0000313" key="1">
    <source>
        <dbReference type="EnsemblMetazoa" id="ACUA013742-PA"/>
    </source>
</evidence>
<name>A0A182MAU5_9DIPT</name>
<dbReference type="EnsemblMetazoa" id="ACUA013742-RA">
    <property type="protein sequence ID" value="ACUA013742-PA"/>
    <property type="gene ID" value="ACUA013742"/>
</dbReference>
<dbReference type="Proteomes" id="UP000075883">
    <property type="component" value="Unassembled WGS sequence"/>
</dbReference>
<reference evidence="2" key="1">
    <citation type="submission" date="2013-09" db="EMBL/GenBank/DDBJ databases">
        <title>The Genome Sequence of Anopheles culicifacies species A.</title>
        <authorList>
            <consortium name="The Broad Institute Genomics Platform"/>
            <person name="Neafsey D.E."/>
            <person name="Besansky N."/>
            <person name="Howell P."/>
            <person name="Walton C."/>
            <person name="Young S.K."/>
            <person name="Zeng Q."/>
            <person name="Gargeya S."/>
            <person name="Fitzgerald M."/>
            <person name="Haas B."/>
            <person name="Abouelleil A."/>
            <person name="Allen A.W."/>
            <person name="Alvarado L."/>
            <person name="Arachchi H.M."/>
            <person name="Berlin A.M."/>
            <person name="Chapman S.B."/>
            <person name="Gainer-Dewar J."/>
            <person name="Goldberg J."/>
            <person name="Griggs A."/>
            <person name="Gujja S."/>
            <person name="Hansen M."/>
            <person name="Howarth C."/>
            <person name="Imamovic A."/>
            <person name="Ireland A."/>
            <person name="Larimer J."/>
            <person name="McCowan C."/>
            <person name="Murphy C."/>
            <person name="Pearson M."/>
            <person name="Poon T.W."/>
            <person name="Priest M."/>
            <person name="Roberts A."/>
            <person name="Saif S."/>
            <person name="Shea T."/>
            <person name="Sisk P."/>
            <person name="Sykes S."/>
            <person name="Wortman J."/>
            <person name="Nusbaum C."/>
            <person name="Birren B."/>
        </authorList>
    </citation>
    <scope>NUCLEOTIDE SEQUENCE [LARGE SCALE GENOMIC DNA]</scope>
    <source>
        <strain evidence="2">A-37</strain>
    </source>
</reference>
<reference evidence="1" key="2">
    <citation type="submission" date="2020-05" db="UniProtKB">
        <authorList>
            <consortium name="EnsemblMetazoa"/>
        </authorList>
    </citation>
    <scope>IDENTIFICATION</scope>
    <source>
        <strain evidence="1">A-37</strain>
    </source>
</reference>